<feature type="compositionally biased region" description="Low complexity" evidence="1">
    <location>
        <begin position="765"/>
        <end position="786"/>
    </location>
</feature>
<feature type="region of interest" description="Disordered" evidence="1">
    <location>
        <begin position="485"/>
        <end position="519"/>
    </location>
</feature>
<dbReference type="EMBL" id="BTRK01000003">
    <property type="protein sequence ID" value="GMR41168.1"/>
    <property type="molecule type" value="Genomic_DNA"/>
</dbReference>
<reference evidence="3" key="1">
    <citation type="submission" date="2022-10" db="EMBL/GenBank/DDBJ databases">
        <title>Genome assembly of Pristionchus species.</title>
        <authorList>
            <person name="Yoshida K."/>
            <person name="Sommer R.J."/>
        </authorList>
    </citation>
    <scope>NUCLEOTIDE SEQUENCE [LARGE SCALE GENOMIC DNA]</scope>
    <source>
        <strain evidence="3">RS5460</strain>
    </source>
</reference>
<feature type="compositionally biased region" description="Basic and acidic residues" evidence="1">
    <location>
        <begin position="61"/>
        <end position="81"/>
    </location>
</feature>
<feature type="region of interest" description="Disordered" evidence="1">
    <location>
        <begin position="765"/>
        <end position="814"/>
    </location>
</feature>
<feature type="region of interest" description="Disordered" evidence="1">
    <location>
        <begin position="615"/>
        <end position="640"/>
    </location>
</feature>
<keyword evidence="3" id="KW-1185">Reference proteome</keyword>
<evidence type="ECO:0000313" key="3">
    <source>
        <dbReference type="Proteomes" id="UP001328107"/>
    </source>
</evidence>
<organism evidence="2 3">
    <name type="scientific">Pristionchus mayeri</name>
    <dbReference type="NCBI Taxonomy" id="1317129"/>
    <lineage>
        <taxon>Eukaryota</taxon>
        <taxon>Metazoa</taxon>
        <taxon>Ecdysozoa</taxon>
        <taxon>Nematoda</taxon>
        <taxon>Chromadorea</taxon>
        <taxon>Rhabditida</taxon>
        <taxon>Rhabditina</taxon>
        <taxon>Diplogasteromorpha</taxon>
        <taxon>Diplogasteroidea</taxon>
        <taxon>Neodiplogasteridae</taxon>
        <taxon>Pristionchus</taxon>
    </lineage>
</organism>
<feature type="compositionally biased region" description="Basic residues" evidence="1">
    <location>
        <begin position="82"/>
        <end position="96"/>
    </location>
</feature>
<feature type="region of interest" description="Disordered" evidence="1">
    <location>
        <begin position="653"/>
        <end position="742"/>
    </location>
</feature>
<evidence type="ECO:0000256" key="1">
    <source>
        <dbReference type="SAM" id="MobiDB-lite"/>
    </source>
</evidence>
<feature type="region of interest" description="Disordered" evidence="1">
    <location>
        <begin position="1104"/>
        <end position="1178"/>
    </location>
</feature>
<proteinExistence type="predicted"/>
<evidence type="ECO:0000313" key="2">
    <source>
        <dbReference type="EMBL" id="GMR41168.1"/>
    </source>
</evidence>
<feature type="region of interest" description="Disordered" evidence="1">
    <location>
        <begin position="1190"/>
        <end position="1212"/>
    </location>
</feature>
<feature type="non-terminal residue" evidence="2">
    <location>
        <position position="1212"/>
    </location>
</feature>
<sequence>VSSRKRDRSASKRPDEEKEADEVTETAEEAVDDLARMEIPMEEEPPGCARTLDLQAVRRATNKDSKKMSEGMTGKEKEGRHSNGHHRKKSHKKDKKKRDEARKDDSKREKREKKLREAENAAVVVDADGTVPVAAEEIPSKEPERETALEFQPVYPTSPKKSKPIASSNMKPRKKTREELEEEANEAKGIVTPADTPRARDVKDTVVVPSGKILIHDTPERVNALEPLPVVTSPSDSDGSLSEGVTEAVKGVHESVSLEEPARNAPSEATAIALLEPGAVAVSSSSDMSFFDDAATVAMMEGDERVEDVISEEIPSEEALGSESAREPAPVAAIILEEIPSEDASESVAALEYASVTAIIPDEIHSEDAPGSETAPDTAPATAIISEEIPSEDVSESVAAPNPASAAAIIPEEIPSEDAYACDAAPHPAPSTTIISEILSKDPSESVAQPTPAPVTIIVSEEIPIEDASASVAGPHPTPVTTIIPEEIPSKDRPGSFPVPDAASVEPTESEFDRSKECQDEQMSVDVLEVVQKLVDAVSFLAANEDDPMMDVFLCDEGVITLDPEPVAAVVNPDAGSAKKKPKKKKNRMVGYQLIEVIEEPDKDGIEVTAIATRTSEIQQPSGARPSASQERRSTRIQQRMAAEAACAEEEARSFARTRGITPPSIYPTNSEKVREAREMERELRESREMTRRALAQLPSAPKRPRASAHADGTGIVSKKGTSKRSSRAGSSSRASSSRESVVVTSAASAAELHPRLDGSAAATASSCSSYYDPRSSRRAQSSSSSKAMYVPPSSSSSRMTKPQPPLMNFPSLSPRGPLVGSRAASLFSSSLYPRLGGLCGPRVHQHQPMLCAPSSLHFPSPLTPSFLSTIYHPAWMRPTEKSHDEKSAISRVGHAHFVLPVRMFRTETMIERCLKALEETSIPLPPLQPLLPAPCPLLADGCSDPLSDVLKSVPRAPTGPASYSSHRVQSVSDEIYTTASEGARNHVFSKSEDRKWWEVRTFPSFEALYFHGHRPPLPTSARWPVDGMRYSVADKNKHDIHSLRLATKCTYVTSKKPVFSVHESMPLLKGPLPPPANYRTPSGYSTPAASPYVTAPSPSVASTIGSYGADQGHCSRPSPSSVRRHLPSAVGPSSIASSSSSSMMRLTTPRSSVDVPSTSSSGRQSKKRPVDSAMGSSVASMVKRIKYSFHESFPGRPTEKPPTPLQQQLQP</sequence>
<feature type="compositionally biased region" description="Low complexity" evidence="1">
    <location>
        <begin position="1129"/>
        <end position="1162"/>
    </location>
</feature>
<comment type="caution">
    <text evidence="2">The sequence shown here is derived from an EMBL/GenBank/DDBJ whole genome shotgun (WGS) entry which is preliminary data.</text>
</comment>
<gene>
    <name evidence="2" type="ORF">PMAYCL1PPCAC_11363</name>
</gene>
<feature type="non-terminal residue" evidence="2">
    <location>
        <position position="1"/>
    </location>
</feature>
<dbReference type="AlphaFoldDB" id="A0AAN4ZH60"/>
<feature type="compositionally biased region" description="Low complexity" evidence="1">
    <location>
        <begin position="728"/>
        <end position="742"/>
    </location>
</feature>
<feature type="compositionally biased region" description="Acidic residues" evidence="1">
    <location>
        <begin position="17"/>
        <end position="32"/>
    </location>
</feature>
<feature type="region of interest" description="Disordered" evidence="1">
    <location>
        <begin position="1"/>
        <end position="203"/>
    </location>
</feature>
<accession>A0AAN4ZH60</accession>
<protein>
    <submittedName>
        <fullName evidence="2">Uncharacterized protein</fullName>
    </submittedName>
</protein>
<feature type="compositionally biased region" description="Basic and acidic residues" evidence="1">
    <location>
        <begin position="138"/>
        <end position="148"/>
    </location>
</feature>
<name>A0AAN4ZH60_9BILA</name>
<feature type="compositionally biased region" description="Basic and acidic residues" evidence="1">
    <location>
        <begin position="672"/>
        <end position="692"/>
    </location>
</feature>
<feature type="compositionally biased region" description="Basic and acidic residues" evidence="1">
    <location>
        <begin position="97"/>
        <end position="119"/>
    </location>
</feature>
<dbReference type="Proteomes" id="UP001328107">
    <property type="component" value="Unassembled WGS sequence"/>
</dbReference>